<evidence type="ECO:0000313" key="2">
    <source>
        <dbReference type="Proteomes" id="UP000019141"/>
    </source>
</evidence>
<dbReference type="Proteomes" id="UP000019141">
    <property type="component" value="Unassembled WGS sequence"/>
</dbReference>
<dbReference type="EMBL" id="AZHW01000009">
    <property type="protein sequence ID" value="ETX03740.1"/>
    <property type="molecule type" value="Genomic_DNA"/>
</dbReference>
<dbReference type="HOGENOM" id="CLU_938440_0_0_7"/>
<protein>
    <recommendedName>
        <fullName evidence="3">HTH-like domain-containing protein</fullName>
    </recommendedName>
</protein>
<keyword evidence="2" id="KW-1185">Reference proteome</keyword>
<accession>W4M0P3</accession>
<reference evidence="1 2" key="1">
    <citation type="journal article" date="2014" name="Nature">
        <title>An environmental bacterial taxon with a large and distinct metabolic repertoire.</title>
        <authorList>
            <person name="Wilson M.C."/>
            <person name="Mori T."/>
            <person name="Ruckert C."/>
            <person name="Uria A.R."/>
            <person name="Helf M.J."/>
            <person name="Takada K."/>
            <person name="Gernert C."/>
            <person name="Steffens U.A."/>
            <person name="Heycke N."/>
            <person name="Schmitt S."/>
            <person name="Rinke C."/>
            <person name="Helfrich E.J."/>
            <person name="Brachmann A.O."/>
            <person name="Gurgui C."/>
            <person name="Wakimoto T."/>
            <person name="Kracht M."/>
            <person name="Crusemann M."/>
            <person name="Hentschel U."/>
            <person name="Abe I."/>
            <person name="Matsunaga S."/>
            <person name="Kalinowski J."/>
            <person name="Takeyama H."/>
            <person name="Piel J."/>
        </authorList>
    </citation>
    <scope>NUCLEOTIDE SEQUENCE [LARGE SCALE GENOMIC DNA]</scope>
    <source>
        <strain evidence="2">TSY1</strain>
        <plasmid evidence="1">pTSY</plasmid>
    </source>
</reference>
<name>W4M0P3_ENTF1</name>
<geneLocation type="plasmid" evidence="1">
    <name>pTSY</name>
</geneLocation>
<gene>
    <name evidence="1" type="ORF">ETSY1_46270</name>
</gene>
<organism evidence="1 2">
    <name type="scientific">Entotheonella factor</name>
    <dbReference type="NCBI Taxonomy" id="1429438"/>
    <lineage>
        <taxon>Bacteria</taxon>
        <taxon>Pseudomonadati</taxon>
        <taxon>Nitrospinota/Tectimicrobiota group</taxon>
        <taxon>Candidatus Tectimicrobiota</taxon>
        <taxon>Candidatus Entotheonellia</taxon>
        <taxon>Candidatus Entotheonellales</taxon>
        <taxon>Candidatus Entotheonellaceae</taxon>
        <taxon>Candidatus Entotheonella</taxon>
    </lineage>
</organism>
<proteinExistence type="predicted"/>
<evidence type="ECO:0008006" key="3">
    <source>
        <dbReference type="Google" id="ProtNLM"/>
    </source>
</evidence>
<sequence length="296" mass="34010">VNDDLRLHNDYLTAENRILRNQIDGRVQLTDSERKELAEIGAKLGKKALAEIATVAQPDTILAWHRKFASQTVTISKPSQSVGRPRVDQEIEALVLRMARENRSWGYDRIQGALKHLGDTISDQTVGNILKRHGILPAPERQKTVIWREFIRSHMAVLWATGFFNSEVWSWFGLAMSFLLSLIHCSCDQAQSVSMMLHQRMRVLKALMRRALDLGLHLRRWAYLVAQRSHVGQDGQAVLEQTRSVLEFTDARQMRPQGMAQVVALSSARWRPIRDGPRRHDQRRHDQQLENYLEAA</sequence>
<evidence type="ECO:0000313" key="1">
    <source>
        <dbReference type="EMBL" id="ETX03740.1"/>
    </source>
</evidence>
<feature type="non-terminal residue" evidence="1">
    <location>
        <position position="1"/>
    </location>
</feature>
<keyword evidence="1" id="KW-0614">Plasmid</keyword>
<comment type="caution">
    <text evidence="1">The sequence shown here is derived from an EMBL/GenBank/DDBJ whole genome shotgun (WGS) entry which is preliminary data.</text>
</comment>
<dbReference type="AlphaFoldDB" id="W4M0P3"/>